<proteinExistence type="predicted"/>
<reference evidence="1 2" key="1">
    <citation type="submission" date="2020-07" db="EMBL/GenBank/DDBJ databases">
        <title>Description of Limosilactobacillus balticus sp. nov., Limosilactobacillus agrestis sp. nov., Limosilactobacillus albertensis sp. nov., Limosilactobacillus rudii sp. nov., Limosilactobacillus fastidiosus sp. nov., five novel Limosilactobacillus species isolated from the vertebrate gastrointestinal tract, and proposal of 6 subspecies of Limosilactobacillus reuteri adapted to the gastrointestinal tract of specific vertebrate hosts.</title>
        <authorList>
            <person name="Li F."/>
            <person name="Cheng C."/>
            <person name="Zheng J."/>
            <person name="Quevedo R.M."/>
            <person name="Li J."/>
            <person name="Roos S."/>
            <person name="Gaenzle M.G."/>
            <person name="Walter J."/>
        </authorList>
    </citation>
    <scope>NUCLEOTIDE SEQUENCE [LARGE SCALE GENOMIC DNA]</scope>
    <source>
        <strain evidence="1 2">Lr3000</strain>
    </source>
</reference>
<dbReference type="InterPro" id="IPR032488">
    <property type="entry name" value="DUF5049"/>
</dbReference>
<sequence>MRRIEDELAKRDRIRKQVLTIRDTGEVNMFDVPNVERLAYYYNCHDLTEYIHEDRAGYLNLIMTGKFN</sequence>
<dbReference type="Proteomes" id="UP000547628">
    <property type="component" value="Unassembled WGS sequence"/>
</dbReference>
<evidence type="ECO:0000313" key="2">
    <source>
        <dbReference type="Proteomes" id="UP000547628"/>
    </source>
</evidence>
<organism evidence="1 2">
    <name type="scientific">Limosilactobacillus albertensis</name>
    <dbReference type="NCBI Taxonomy" id="2759752"/>
    <lineage>
        <taxon>Bacteria</taxon>
        <taxon>Bacillati</taxon>
        <taxon>Bacillota</taxon>
        <taxon>Bacilli</taxon>
        <taxon>Lactobacillales</taxon>
        <taxon>Lactobacillaceae</taxon>
        <taxon>Limosilactobacillus</taxon>
    </lineage>
</organism>
<comment type="caution">
    <text evidence="1">The sequence shown here is derived from an EMBL/GenBank/DDBJ whole genome shotgun (WGS) entry which is preliminary data.</text>
</comment>
<dbReference type="Pfam" id="PF16468">
    <property type="entry name" value="DUF5049"/>
    <property type="match status" value="1"/>
</dbReference>
<dbReference type="RefSeq" id="WP_182602837.1">
    <property type="nucleotide sequence ID" value="NZ_JACIVD010000065.1"/>
</dbReference>
<gene>
    <name evidence="1" type="ORF">H5S41_07425</name>
</gene>
<dbReference type="EMBL" id="JACIVD010000065">
    <property type="protein sequence ID" value="MBB1123784.1"/>
    <property type="molecule type" value="Genomic_DNA"/>
</dbReference>
<protein>
    <submittedName>
        <fullName evidence="1">DUF5049 domain-containing protein</fullName>
    </submittedName>
</protein>
<name>A0A839H277_9LACO</name>
<dbReference type="AlphaFoldDB" id="A0A839H277"/>
<accession>A0A839H277</accession>
<evidence type="ECO:0000313" key="1">
    <source>
        <dbReference type="EMBL" id="MBB1123784.1"/>
    </source>
</evidence>